<dbReference type="InterPro" id="IPR051131">
    <property type="entry name" value="NEK_Ser/Thr_kinase_NIMA"/>
</dbReference>
<feature type="compositionally biased region" description="Basic and acidic residues" evidence="11">
    <location>
        <begin position="34"/>
        <end position="43"/>
    </location>
</feature>
<dbReference type="Gene3D" id="3.30.200.20">
    <property type="entry name" value="Phosphorylase Kinase, domain 1"/>
    <property type="match status" value="1"/>
</dbReference>
<dbReference type="EC" id="2.7.11.1" evidence="1"/>
<keyword evidence="4 9" id="KW-0547">Nucleotide-binding</keyword>
<comment type="caution">
    <text evidence="13">The sequence shown here is derived from an EMBL/GenBank/DDBJ whole genome shotgun (WGS) entry which is preliminary data.</text>
</comment>
<feature type="compositionally biased region" description="Basic and acidic residues" evidence="11">
    <location>
        <begin position="52"/>
        <end position="61"/>
    </location>
</feature>
<dbReference type="CDD" id="cd08215">
    <property type="entry name" value="STKc_Nek"/>
    <property type="match status" value="1"/>
</dbReference>
<feature type="binding site" evidence="9">
    <location>
        <position position="528"/>
    </location>
    <ligand>
        <name>ATP</name>
        <dbReference type="ChEBI" id="CHEBI:30616"/>
    </ligand>
</feature>
<feature type="region of interest" description="Disordered" evidence="11">
    <location>
        <begin position="361"/>
        <end position="401"/>
    </location>
</feature>
<feature type="domain" description="Protein kinase" evidence="12">
    <location>
        <begin position="499"/>
        <end position="753"/>
    </location>
</feature>
<evidence type="ECO:0000256" key="7">
    <source>
        <dbReference type="ARBA" id="ARBA00047899"/>
    </source>
</evidence>
<reference evidence="13" key="1">
    <citation type="submission" date="2021-02" db="EMBL/GenBank/DDBJ databases">
        <authorList>
            <person name="Dougan E. K."/>
            <person name="Rhodes N."/>
            <person name="Thang M."/>
            <person name="Chan C."/>
        </authorList>
    </citation>
    <scope>NUCLEOTIDE SEQUENCE</scope>
</reference>
<evidence type="ECO:0000256" key="2">
    <source>
        <dbReference type="ARBA" id="ARBA00022527"/>
    </source>
</evidence>
<gene>
    <name evidence="13" type="primary">Nek1</name>
    <name evidence="13" type="ORF">SNAT2548_LOCUS8856</name>
</gene>
<evidence type="ECO:0000256" key="11">
    <source>
        <dbReference type="SAM" id="MobiDB-lite"/>
    </source>
</evidence>
<evidence type="ECO:0000256" key="5">
    <source>
        <dbReference type="ARBA" id="ARBA00022777"/>
    </source>
</evidence>
<feature type="compositionally biased region" description="Basic and acidic residues" evidence="11">
    <location>
        <begin position="229"/>
        <end position="243"/>
    </location>
</feature>
<dbReference type="SMART" id="SM00220">
    <property type="entry name" value="S_TKc"/>
    <property type="match status" value="1"/>
</dbReference>
<evidence type="ECO:0000256" key="4">
    <source>
        <dbReference type="ARBA" id="ARBA00022741"/>
    </source>
</evidence>
<evidence type="ECO:0000256" key="6">
    <source>
        <dbReference type="ARBA" id="ARBA00022840"/>
    </source>
</evidence>
<dbReference type="GO" id="GO:0005524">
    <property type="term" value="F:ATP binding"/>
    <property type="evidence" value="ECO:0007669"/>
    <property type="project" value="UniProtKB-UniRule"/>
</dbReference>
<accession>A0A812KGW4</accession>
<keyword evidence="14" id="KW-1185">Reference proteome</keyword>
<dbReference type="PANTHER" id="PTHR44899:SF7">
    <property type="entry name" value="NIMA-RELATED KINASE"/>
    <property type="match status" value="1"/>
</dbReference>
<dbReference type="PROSITE" id="PS00108">
    <property type="entry name" value="PROTEIN_KINASE_ST"/>
    <property type="match status" value="1"/>
</dbReference>
<dbReference type="Proteomes" id="UP000604046">
    <property type="component" value="Unassembled WGS sequence"/>
</dbReference>
<keyword evidence="5" id="KW-0418">Kinase</keyword>
<feature type="region of interest" description="Disordered" evidence="11">
    <location>
        <begin position="138"/>
        <end position="158"/>
    </location>
</feature>
<proteinExistence type="predicted"/>
<keyword evidence="3" id="KW-0808">Transferase</keyword>
<evidence type="ECO:0000313" key="13">
    <source>
        <dbReference type="EMBL" id="CAE7226702.1"/>
    </source>
</evidence>
<dbReference type="EMBL" id="CAJNDS010000668">
    <property type="protein sequence ID" value="CAE7226702.1"/>
    <property type="molecule type" value="Genomic_DNA"/>
</dbReference>
<evidence type="ECO:0000256" key="1">
    <source>
        <dbReference type="ARBA" id="ARBA00012513"/>
    </source>
</evidence>
<dbReference type="SUPFAM" id="SSF56112">
    <property type="entry name" value="Protein kinase-like (PK-like)"/>
    <property type="match status" value="1"/>
</dbReference>
<dbReference type="AlphaFoldDB" id="A0A812KGW4"/>
<dbReference type="PROSITE" id="PS00107">
    <property type="entry name" value="PROTEIN_KINASE_ATP"/>
    <property type="match status" value="1"/>
</dbReference>
<dbReference type="PROSITE" id="PS50011">
    <property type="entry name" value="PROTEIN_KINASE_DOM"/>
    <property type="match status" value="1"/>
</dbReference>
<protein>
    <recommendedName>
        <fullName evidence="1">non-specific serine/threonine protein kinase</fullName>
        <ecNumber evidence="1">2.7.11.1</ecNumber>
    </recommendedName>
</protein>
<dbReference type="PANTHER" id="PTHR44899">
    <property type="entry name" value="CAMK FAMILY PROTEIN KINASE"/>
    <property type="match status" value="1"/>
</dbReference>
<keyword evidence="2" id="KW-0723">Serine/threonine-protein kinase</keyword>
<feature type="coiled-coil region" evidence="10">
    <location>
        <begin position="288"/>
        <end position="315"/>
    </location>
</feature>
<evidence type="ECO:0000313" key="14">
    <source>
        <dbReference type="Proteomes" id="UP000604046"/>
    </source>
</evidence>
<dbReference type="Gene3D" id="1.10.510.10">
    <property type="entry name" value="Transferase(Phosphotransferase) domain 1"/>
    <property type="match status" value="1"/>
</dbReference>
<organism evidence="13 14">
    <name type="scientific">Symbiodinium natans</name>
    <dbReference type="NCBI Taxonomy" id="878477"/>
    <lineage>
        <taxon>Eukaryota</taxon>
        <taxon>Sar</taxon>
        <taxon>Alveolata</taxon>
        <taxon>Dinophyceae</taxon>
        <taxon>Suessiales</taxon>
        <taxon>Symbiodiniaceae</taxon>
        <taxon>Symbiodinium</taxon>
    </lineage>
</organism>
<evidence type="ECO:0000256" key="3">
    <source>
        <dbReference type="ARBA" id="ARBA00022679"/>
    </source>
</evidence>
<comment type="catalytic activity">
    <reaction evidence="8">
        <text>L-seryl-[protein] + ATP = O-phospho-L-seryl-[protein] + ADP + H(+)</text>
        <dbReference type="Rhea" id="RHEA:17989"/>
        <dbReference type="Rhea" id="RHEA-COMP:9863"/>
        <dbReference type="Rhea" id="RHEA-COMP:11604"/>
        <dbReference type="ChEBI" id="CHEBI:15378"/>
        <dbReference type="ChEBI" id="CHEBI:29999"/>
        <dbReference type="ChEBI" id="CHEBI:30616"/>
        <dbReference type="ChEBI" id="CHEBI:83421"/>
        <dbReference type="ChEBI" id="CHEBI:456216"/>
        <dbReference type="EC" id="2.7.11.1"/>
    </reaction>
</comment>
<keyword evidence="10" id="KW-0175">Coiled coil</keyword>
<name>A0A812KGW4_9DINO</name>
<dbReference type="GO" id="GO:0004674">
    <property type="term" value="F:protein serine/threonine kinase activity"/>
    <property type="evidence" value="ECO:0007669"/>
    <property type="project" value="UniProtKB-KW"/>
</dbReference>
<feature type="region of interest" description="Disordered" evidence="11">
    <location>
        <begin position="1"/>
        <end position="73"/>
    </location>
</feature>
<keyword evidence="6 9" id="KW-0067">ATP-binding</keyword>
<feature type="region of interest" description="Disordered" evidence="11">
    <location>
        <begin position="213"/>
        <end position="244"/>
    </location>
</feature>
<dbReference type="InterPro" id="IPR011009">
    <property type="entry name" value="Kinase-like_dom_sf"/>
</dbReference>
<dbReference type="InterPro" id="IPR017441">
    <property type="entry name" value="Protein_kinase_ATP_BS"/>
</dbReference>
<dbReference type="InterPro" id="IPR000719">
    <property type="entry name" value="Prot_kinase_dom"/>
</dbReference>
<dbReference type="InterPro" id="IPR008271">
    <property type="entry name" value="Ser/Thr_kinase_AS"/>
</dbReference>
<evidence type="ECO:0000256" key="10">
    <source>
        <dbReference type="SAM" id="Coils"/>
    </source>
</evidence>
<comment type="catalytic activity">
    <reaction evidence="7">
        <text>L-threonyl-[protein] + ATP = O-phospho-L-threonyl-[protein] + ADP + H(+)</text>
        <dbReference type="Rhea" id="RHEA:46608"/>
        <dbReference type="Rhea" id="RHEA-COMP:11060"/>
        <dbReference type="Rhea" id="RHEA-COMP:11605"/>
        <dbReference type="ChEBI" id="CHEBI:15378"/>
        <dbReference type="ChEBI" id="CHEBI:30013"/>
        <dbReference type="ChEBI" id="CHEBI:30616"/>
        <dbReference type="ChEBI" id="CHEBI:61977"/>
        <dbReference type="ChEBI" id="CHEBI:456216"/>
        <dbReference type="EC" id="2.7.11.1"/>
    </reaction>
</comment>
<evidence type="ECO:0000256" key="9">
    <source>
        <dbReference type="PROSITE-ProRule" id="PRU10141"/>
    </source>
</evidence>
<evidence type="ECO:0000256" key="8">
    <source>
        <dbReference type="ARBA" id="ARBA00048679"/>
    </source>
</evidence>
<evidence type="ECO:0000259" key="12">
    <source>
        <dbReference type="PROSITE" id="PS50011"/>
    </source>
</evidence>
<dbReference type="OrthoDB" id="248923at2759"/>
<sequence length="1148" mass="127389">MMLQDVDEVRRSHMASQEDESMSVSAKSLANPRDMQKELDQWRQQRSVRQARAKENKENTVEKTSGAVPRKTFRGGGAALSLRCCSNVDRGPVSSQERDMRKELECWKARRQTRGKENLPFQATTPRSTVDVRESPRLREARDVGCSSRSSGSRAPRQGCAVTTAIAALQTSIPLAPPPSPTHSDRACGGVTALEPHALHAAVLAAFEVLEEPPSEAETRNSNACAPERSSEAESSCKEEDRTGAAATAATAAAAATARLELDLEASVDEDADKEEVLHQQHLELLDRLAALEEAVRLEAKGEAAEQELQAQFEQVTVELQDPLKELRPRCPAACGHLASADSARHGGLDVPVMSPLAQAKQISEQRSSGAAKQQCSAQQEWRTTSAGLTTSSPSGSSRQKACTGALGLYLPEQTGSAQMRERIKTSLDFKTPQQKPISLAPIFEAFLKFPRTVFLWWILFEVDSAARTSGTRSEWPCETGARCTQRLQTFVNLDRNDFEFGQQLGRGSFGVVFKVRRKNDGLTCVCKQIQLSNCKPRARDEANREVSLLKRVSRGCNYIVQYVGSFLEGESLHILMEYCEKGDLCQFLKARDRSLEERAVWKYLLQIGLGLKWLHQNRILHRDIKTMNVFLKTNDDVRLGDLGVARVLSNTSFAHTFVGTPYYLSPEICEERPYNELSDVWAFGCVVYEMCTLRHPFEAKNQAALLIKILRGQFAPIDASYSQELRDLIEGCMQRELPKRTKLSTMFSRPVVQSWATHLAISLEAEADSAPLKIHRRLPPQAPSRAARSTKGIPRTRVRLDPRAGGRREEIKETLVAPKTRAETRTQAAKGLYDEGRAKQARDCEQARLKAEVAELPDVVVATSRTSRNVPSVQQLLKMDDSPVKRLLQRNGGRLTQAALEEADPEPIEEVTIRPEVAADRQEVSEGGLEDLDGCAEIEEELVSEPDGDAEITHQSVFEDSLLYTGTSLGDTVDGRMEAEWSVDEEPFALTATLDDGLLCDSCDRRFLEPSGSQADGISEHADPADPALPATIEEEPETLPDCGPLWHREQAGPGRPEAELARLTSQIQRLYSGVVRDLDAGARAVWDELYALFQDKMSVEMTDEDQSEIEAFIFEHLPTESTDLIWRVYKVKLLSRQDCELSLGVK</sequence>
<dbReference type="Pfam" id="PF00069">
    <property type="entry name" value="Pkinase"/>
    <property type="match status" value="1"/>
</dbReference>